<accession>A0A9D1D2E6</accession>
<comment type="catalytic activity">
    <reaction evidence="6">
        <text>(6S)-NADPHX + ADP = AMP + phosphate + NADPH + H(+)</text>
        <dbReference type="Rhea" id="RHEA:32235"/>
        <dbReference type="ChEBI" id="CHEBI:15378"/>
        <dbReference type="ChEBI" id="CHEBI:43474"/>
        <dbReference type="ChEBI" id="CHEBI:57783"/>
        <dbReference type="ChEBI" id="CHEBI:64076"/>
        <dbReference type="ChEBI" id="CHEBI:456215"/>
        <dbReference type="ChEBI" id="CHEBI:456216"/>
        <dbReference type="EC" id="4.2.1.136"/>
    </reaction>
</comment>
<comment type="catalytic activity">
    <reaction evidence="6">
        <text>(6S)-NADHX + ADP = AMP + phosphate + NADH + H(+)</text>
        <dbReference type="Rhea" id="RHEA:32223"/>
        <dbReference type="ChEBI" id="CHEBI:15378"/>
        <dbReference type="ChEBI" id="CHEBI:43474"/>
        <dbReference type="ChEBI" id="CHEBI:57945"/>
        <dbReference type="ChEBI" id="CHEBI:64074"/>
        <dbReference type="ChEBI" id="CHEBI:456215"/>
        <dbReference type="ChEBI" id="CHEBI:456216"/>
        <dbReference type="EC" id="4.2.1.136"/>
    </reaction>
</comment>
<dbReference type="InterPro" id="IPR029056">
    <property type="entry name" value="Ribokinase-like"/>
</dbReference>
<dbReference type="CDD" id="cd01171">
    <property type="entry name" value="YXKO-related"/>
    <property type="match status" value="1"/>
</dbReference>
<keyword evidence="2 6" id="KW-0067">ATP-binding</keyword>
<dbReference type="PROSITE" id="PS51383">
    <property type="entry name" value="YJEF_C_3"/>
    <property type="match status" value="1"/>
</dbReference>
<reference evidence="8" key="1">
    <citation type="submission" date="2020-10" db="EMBL/GenBank/DDBJ databases">
        <authorList>
            <person name="Gilroy R."/>
        </authorList>
    </citation>
    <scope>NUCLEOTIDE SEQUENCE</scope>
    <source>
        <strain evidence="8">ChiGjej1B1-2707</strain>
    </source>
</reference>
<dbReference type="GO" id="GO:0052855">
    <property type="term" value="F:ADP-dependent NAD(P)H-hydrate dehydratase activity"/>
    <property type="evidence" value="ECO:0007669"/>
    <property type="project" value="UniProtKB-UniRule"/>
</dbReference>
<comment type="caution">
    <text evidence="8">The sequence shown here is derived from an EMBL/GenBank/DDBJ whole genome shotgun (WGS) entry which is preliminary data.</text>
</comment>
<dbReference type="EC" id="4.2.1.136" evidence="6"/>
<name>A0A9D1D2E6_9ACTN</name>
<sequence>MKQYGPVELADLLPFPDPLCHKYSRGKLTLLVGSATYPGAASLAALASQRAGAGYTAVYTEGSIVHQVQAYQPSLVVRSWSDWDTQYVAASEPDRPCAYLVGSGFDDLDTYTSQLTRRLLKSADAPVLVDGGALNILSAKKIRDLTAQRYRRGQTTIVTPHMGEAARLAKIFNLKTTEPDEMALQLAQAYGVICVLKSHDTFISDGQEILAMREGTAALAKAGTGDVLAGIIGGLLAQGMDAVDACVLGTTLHARAGVFASDDLTEICVCAEDIIRYLPHAIKSLIKGKQEEQVGEITESFGPDVTGTWSL</sequence>
<comment type="cofactor">
    <cofactor evidence="6">
        <name>Mg(2+)</name>
        <dbReference type="ChEBI" id="CHEBI:18420"/>
    </cofactor>
</comment>
<feature type="binding site" evidence="6">
    <location>
        <position position="40"/>
    </location>
    <ligand>
        <name>(6S)-NADPHX</name>
        <dbReference type="ChEBI" id="CHEBI:64076"/>
    </ligand>
</feature>
<dbReference type="PROSITE" id="PS01050">
    <property type="entry name" value="YJEF_C_2"/>
    <property type="match status" value="1"/>
</dbReference>
<dbReference type="GO" id="GO:0110051">
    <property type="term" value="P:metabolite repair"/>
    <property type="evidence" value="ECO:0007669"/>
    <property type="project" value="TreeGrafter"/>
</dbReference>
<dbReference type="GO" id="GO:0046496">
    <property type="term" value="P:nicotinamide nucleotide metabolic process"/>
    <property type="evidence" value="ECO:0007669"/>
    <property type="project" value="UniProtKB-UniRule"/>
</dbReference>
<dbReference type="EMBL" id="DVGB01000005">
    <property type="protein sequence ID" value="HIR00798.1"/>
    <property type="molecule type" value="Genomic_DNA"/>
</dbReference>
<feature type="binding site" evidence="6">
    <location>
        <begin position="197"/>
        <end position="201"/>
    </location>
    <ligand>
        <name>AMP</name>
        <dbReference type="ChEBI" id="CHEBI:456215"/>
    </ligand>
</feature>
<reference evidence="8" key="2">
    <citation type="journal article" date="2021" name="PeerJ">
        <title>Extensive microbial diversity within the chicken gut microbiome revealed by metagenomics and culture.</title>
        <authorList>
            <person name="Gilroy R."/>
            <person name="Ravi A."/>
            <person name="Getino M."/>
            <person name="Pursley I."/>
            <person name="Horton D.L."/>
            <person name="Alikhan N.F."/>
            <person name="Baker D."/>
            <person name="Gharbi K."/>
            <person name="Hall N."/>
            <person name="Watson M."/>
            <person name="Adriaenssens E.M."/>
            <person name="Foster-Nyarko E."/>
            <person name="Jarju S."/>
            <person name="Secka A."/>
            <person name="Antonio M."/>
            <person name="Oren A."/>
            <person name="Chaudhuri R.R."/>
            <person name="La Ragione R."/>
            <person name="Hildebrand F."/>
            <person name="Pallen M.J."/>
        </authorList>
    </citation>
    <scope>NUCLEOTIDE SEQUENCE</scope>
    <source>
        <strain evidence="8">ChiGjej1B1-2707</strain>
    </source>
</reference>
<dbReference type="PANTHER" id="PTHR12592">
    <property type="entry name" value="ATP-DEPENDENT (S)-NAD(P)H-HYDRATE DEHYDRATASE FAMILY MEMBER"/>
    <property type="match status" value="1"/>
</dbReference>
<dbReference type="GO" id="GO:0052856">
    <property type="term" value="F:NAD(P)HX epimerase activity"/>
    <property type="evidence" value="ECO:0007669"/>
    <property type="project" value="TreeGrafter"/>
</dbReference>
<feature type="binding site" evidence="6">
    <location>
        <position position="225"/>
    </location>
    <ligand>
        <name>AMP</name>
        <dbReference type="ChEBI" id="CHEBI:456215"/>
    </ligand>
</feature>
<evidence type="ECO:0000256" key="5">
    <source>
        <dbReference type="ARBA" id="ARBA00023239"/>
    </source>
</evidence>
<evidence type="ECO:0000256" key="3">
    <source>
        <dbReference type="ARBA" id="ARBA00022857"/>
    </source>
</evidence>
<keyword evidence="5 6" id="KW-0456">Lyase</keyword>
<evidence type="ECO:0000256" key="6">
    <source>
        <dbReference type="HAMAP-Rule" id="MF_01965"/>
    </source>
</evidence>
<evidence type="ECO:0000256" key="2">
    <source>
        <dbReference type="ARBA" id="ARBA00022840"/>
    </source>
</evidence>
<keyword evidence="4 6" id="KW-0520">NAD</keyword>
<evidence type="ECO:0000256" key="4">
    <source>
        <dbReference type="ARBA" id="ARBA00023027"/>
    </source>
</evidence>
<organism evidence="8 9">
    <name type="scientific">Candidatus Aveggerthella stercoripullorum</name>
    <dbReference type="NCBI Taxonomy" id="2840688"/>
    <lineage>
        <taxon>Bacteria</taxon>
        <taxon>Bacillati</taxon>
        <taxon>Actinomycetota</taxon>
        <taxon>Coriobacteriia</taxon>
        <taxon>Eggerthellales</taxon>
        <taxon>Eggerthellaceae</taxon>
        <taxon>Eggerthellaceae incertae sedis</taxon>
        <taxon>Candidatus Aveggerthella</taxon>
    </lineage>
</organism>
<dbReference type="NCBIfam" id="TIGR00196">
    <property type="entry name" value="yjeF_cterm"/>
    <property type="match status" value="1"/>
</dbReference>
<dbReference type="AlphaFoldDB" id="A0A9D1D2E6"/>
<feature type="binding site" evidence="6">
    <location>
        <position position="226"/>
    </location>
    <ligand>
        <name>(6S)-NADPHX</name>
        <dbReference type="ChEBI" id="CHEBI:64076"/>
    </ligand>
</feature>
<dbReference type="Proteomes" id="UP000824261">
    <property type="component" value="Unassembled WGS sequence"/>
</dbReference>
<comment type="function">
    <text evidence="6">Catalyzes the dehydration of the S-form of NAD(P)HX at the expense of ADP, which is converted to AMP. Together with NAD(P)HX epimerase, which catalyzes the epimerization of the S- and R-forms, the enzyme allows the repair of both epimers of NAD(P)HX, a damaged form of NAD(P)H that is a result of enzymatic or heat-dependent hydration.</text>
</comment>
<dbReference type="PANTHER" id="PTHR12592:SF0">
    <property type="entry name" value="ATP-DEPENDENT (S)-NAD(P)H-HYDRATE DEHYDRATASE"/>
    <property type="match status" value="1"/>
</dbReference>
<dbReference type="InterPro" id="IPR000631">
    <property type="entry name" value="CARKD"/>
</dbReference>
<evidence type="ECO:0000259" key="7">
    <source>
        <dbReference type="PROSITE" id="PS51383"/>
    </source>
</evidence>
<protein>
    <recommendedName>
        <fullName evidence="6">ADP-dependent (S)-NAD(P)H-hydrate dehydratase</fullName>
        <ecNumber evidence="6">4.2.1.136</ecNumber>
    </recommendedName>
    <alternativeName>
        <fullName evidence="6">ADP-dependent NAD(P)HX dehydratase</fullName>
    </alternativeName>
</protein>
<feature type="binding site" evidence="6">
    <location>
        <position position="104"/>
    </location>
    <ligand>
        <name>(6S)-NADPHX</name>
        <dbReference type="ChEBI" id="CHEBI:64076"/>
    </ligand>
</feature>
<comment type="subunit">
    <text evidence="6">Homotetramer.</text>
</comment>
<dbReference type="GO" id="GO:0005524">
    <property type="term" value="F:ATP binding"/>
    <property type="evidence" value="ECO:0007669"/>
    <property type="project" value="UniProtKB-KW"/>
</dbReference>
<dbReference type="HAMAP" id="MF_01965">
    <property type="entry name" value="NADHX_dehydratase"/>
    <property type="match status" value="1"/>
</dbReference>
<evidence type="ECO:0000313" key="8">
    <source>
        <dbReference type="EMBL" id="HIR00798.1"/>
    </source>
</evidence>
<keyword evidence="1 6" id="KW-0547">Nucleotide-binding</keyword>
<feature type="domain" description="YjeF C-terminal" evidence="7">
    <location>
        <begin position="5"/>
        <end position="285"/>
    </location>
</feature>
<dbReference type="SUPFAM" id="SSF53613">
    <property type="entry name" value="Ribokinase-like"/>
    <property type="match status" value="1"/>
</dbReference>
<dbReference type="Pfam" id="PF01256">
    <property type="entry name" value="Carb_kinase"/>
    <property type="match status" value="1"/>
</dbReference>
<dbReference type="Gene3D" id="3.40.1190.20">
    <property type="match status" value="1"/>
</dbReference>
<keyword evidence="3 6" id="KW-0521">NADP</keyword>
<evidence type="ECO:0000256" key="1">
    <source>
        <dbReference type="ARBA" id="ARBA00022741"/>
    </source>
</evidence>
<dbReference type="InterPro" id="IPR017953">
    <property type="entry name" value="Carbohydrate_kinase_pred_CS"/>
</dbReference>
<gene>
    <name evidence="6" type="primary">nnrD</name>
    <name evidence="8" type="ORF">IAA69_00750</name>
</gene>
<feature type="binding site" evidence="6">
    <location>
        <position position="161"/>
    </location>
    <ligand>
        <name>(6S)-NADPHX</name>
        <dbReference type="ChEBI" id="CHEBI:64076"/>
    </ligand>
</feature>
<proteinExistence type="inferred from homology"/>
<comment type="similarity">
    <text evidence="6">Belongs to the NnrD/CARKD family.</text>
</comment>
<evidence type="ECO:0000313" key="9">
    <source>
        <dbReference type="Proteomes" id="UP000824261"/>
    </source>
</evidence>